<evidence type="ECO:0000313" key="2">
    <source>
        <dbReference type="Proteomes" id="UP000224130"/>
    </source>
</evidence>
<evidence type="ECO:0000313" key="1">
    <source>
        <dbReference type="EMBL" id="PFG44798.1"/>
    </source>
</evidence>
<dbReference type="Proteomes" id="UP000224130">
    <property type="component" value="Unassembled WGS sequence"/>
</dbReference>
<proteinExistence type="predicted"/>
<dbReference type="OrthoDB" id="5142451at2"/>
<keyword evidence="2" id="KW-1185">Reference proteome</keyword>
<dbReference type="AlphaFoldDB" id="A0A2A9F0W8"/>
<dbReference type="RefSeq" id="WP_141538728.1">
    <property type="nucleotide sequence ID" value="NZ_PDJJ01000001.1"/>
</dbReference>
<dbReference type="EMBL" id="PDJJ01000001">
    <property type="protein sequence ID" value="PFG44798.1"/>
    <property type="molecule type" value="Genomic_DNA"/>
</dbReference>
<reference evidence="1 2" key="1">
    <citation type="submission" date="2017-10" db="EMBL/GenBank/DDBJ databases">
        <title>Sequencing the genomes of 1000 actinobacteria strains.</title>
        <authorList>
            <person name="Klenk H.-P."/>
        </authorList>
    </citation>
    <scope>NUCLEOTIDE SEQUENCE [LARGE SCALE GENOMIC DNA]</scope>
    <source>
        <strain evidence="1 2">DSM 21863</strain>
    </source>
</reference>
<accession>A0A2A9F0W8</accession>
<sequence>MSFTFRTPHGTVHEVDADDPCRTALSSLGELVCPVHTGVQRPRSRRVCRAEVRSVRLCQVCLRTTVPLRSFKDAQRHVCEDCLRLDREVAVARGLDPLVTTVQGEGLTRRTTAHATLALGDLWTAAVAAGLPVFVLDDHAPYWGAVPTRDGFVTVVRERTVRFAWFDDWRRRPWDAAEHRRRHLAWVRAVHPSSDLARDPGEIR</sequence>
<gene>
    <name evidence="1" type="ORF">ATJ88_3535</name>
</gene>
<organism evidence="1 2">
    <name type="scientific">Isoptericola jiangsuensis</name>
    <dbReference type="NCBI Taxonomy" id="548579"/>
    <lineage>
        <taxon>Bacteria</taxon>
        <taxon>Bacillati</taxon>
        <taxon>Actinomycetota</taxon>
        <taxon>Actinomycetes</taxon>
        <taxon>Micrococcales</taxon>
        <taxon>Promicromonosporaceae</taxon>
        <taxon>Isoptericola</taxon>
    </lineage>
</organism>
<name>A0A2A9F0W8_9MICO</name>
<protein>
    <submittedName>
        <fullName evidence="1">Uncharacterized protein</fullName>
    </submittedName>
</protein>
<comment type="caution">
    <text evidence="1">The sequence shown here is derived from an EMBL/GenBank/DDBJ whole genome shotgun (WGS) entry which is preliminary data.</text>
</comment>